<accession>A0A6A6PA70</accession>
<evidence type="ECO:0000256" key="4">
    <source>
        <dbReference type="ARBA" id="ARBA00022840"/>
    </source>
</evidence>
<dbReference type="GO" id="GO:0005524">
    <property type="term" value="F:ATP binding"/>
    <property type="evidence" value="ECO:0007669"/>
    <property type="project" value="UniProtKB-UniRule"/>
</dbReference>
<dbReference type="PROSITE" id="PS50011">
    <property type="entry name" value="PROTEIN_KINASE_DOM"/>
    <property type="match status" value="1"/>
</dbReference>
<organism evidence="9 10">
    <name type="scientific">Lineolata rhizophorae</name>
    <dbReference type="NCBI Taxonomy" id="578093"/>
    <lineage>
        <taxon>Eukaryota</taxon>
        <taxon>Fungi</taxon>
        <taxon>Dikarya</taxon>
        <taxon>Ascomycota</taxon>
        <taxon>Pezizomycotina</taxon>
        <taxon>Dothideomycetes</taxon>
        <taxon>Dothideomycetes incertae sedis</taxon>
        <taxon>Lineolatales</taxon>
        <taxon>Lineolataceae</taxon>
        <taxon>Lineolata</taxon>
    </lineage>
</organism>
<dbReference type="PROSITE" id="PS00108">
    <property type="entry name" value="PROTEIN_KINASE_ST"/>
    <property type="match status" value="1"/>
</dbReference>
<evidence type="ECO:0000256" key="7">
    <source>
        <dbReference type="SAM" id="MobiDB-lite"/>
    </source>
</evidence>
<feature type="compositionally biased region" description="Polar residues" evidence="7">
    <location>
        <begin position="441"/>
        <end position="453"/>
    </location>
</feature>
<feature type="binding site" evidence="6">
    <location>
        <position position="307"/>
    </location>
    <ligand>
        <name>ATP</name>
        <dbReference type="ChEBI" id="CHEBI:30616"/>
    </ligand>
</feature>
<evidence type="ECO:0000256" key="6">
    <source>
        <dbReference type="PROSITE-ProRule" id="PRU10141"/>
    </source>
</evidence>
<keyword evidence="10" id="KW-1185">Reference proteome</keyword>
<feature type="compositionally biased region" description="Basic and acidic residues" evidence="7">
    <location>
        <begin position="421"/>
        <end position="431"/>
    </location>
</feature>
<dbReference type="PANTHER" id="PTHR11042">
    <property type="entry name" value="EUKARYOTIC TRANSLATION INITIATION FACTOR 2-ALPHA KINASE EIF2-ALPHA KINASE -RELATED"/>
    <property type="match status" value="1"/>
</dbReference>
<evidence type="ECO:0000313" key="9">
    <source>
        <dbReference type="EMBL" id="KAF2460845.1"/>
    </source>
</evidence>
<protein>
    <submittedName>
        <fullName evidence="9">Kinase-like domain-containing protein</fullName>
    </submittedName>
</protein>
<evidence type="ECO:0000256" key="3">
    <source>
        <dbReference type="ARBA" id="ARBA00022777"/>
    </source>
</evidence>
<evidence type="ECO:0000256" key="5">
    <source>
        <dbReference type="ARBA" id="ARBA00037982"/>
    </source>
</evidence>
<dbReference type="EMBL" id="MU001672">
    <property type="protein sequence ID" value="KAF2460845.1"/>
    <property type="molecule type" value="Genomic_DNA"/>
</dbReference>
<dbReference type="SMART" id="SM00220">
    <property type="entry name" value="S_TKc"/>
    <property type="match status" value="1"/>
</dbReference>
<dbReference type="InterPro" id="IPR000719">
    <property type="entry name" value="Prot_kinase_dom"/>
</dbReference>
<keyword evidence="3 9" id="KW-0418">Kinase</keyword>
<feature type="compositionally biased region" description="Basic and acidic residues" evidence="7">
    <location>
        <begin position="117"/>
        <end position="130"/>
    </location>
</feature>
<dbReference type="Gene3D" id="1.10.510.10">
    <property type="entry name" value="Transferase(Phosphotransferase) domain 1"/>
    <property type="match status" value="1"/>
</dbReference>
<dbReference type="PROSITE" id="PS00107">
    <property type="entry name" value="PROTEIN_KINASE_ATP"/>
    <property type="match status" value="1"/>
</dbReference>
<dbReference type="GO" id="GO:0004672">
    <property type="term" value="F:protein kinase activity"/>
    <property type="evidence" value="ECO:0007669"/>
    <property type="project" value="InterPro"/>
</dbReference>
<dbReference type="InterPro" id="IPR050339">
    <property type="entry name" value="CC_SR_Kinase"/>
</dbReference>
<dbReference type="AlphaFoldDB" id="A0A6A6PA70"/>
<dbReference type="InterPro" id="IPR011009">
    <property type="entry name" value="Kinase-like_dom_sf"/>
</dbReference>
<feature type="region of interest" description="Disordered" evidence="7">
    <location>
        <begin position="1"/>
        <end position="70"/>
    </location>
</feature>
<dbReference type="SUPFAM" id="SSF56112">
    <property type="entry name" value="Protein kinase-like (PK-like)"/>
    <property type="match status" value="1"/>
</dbReference>
<evidence type="ECO:0000256" key="2">
    <source>
        <dbReference type="ARBA" id="ARBA00022741"/>
    </source>
</evidence>
<evidence type="ECO:0000313" key="10">
    <source>
        <dbReference type="Proteomes" id="UP000799766"/>
    </source>
</evidence>
<reference evidence="9" key="1">
    <citation type="journal article" date="2020" name="Stud. Mycol.">
        <title>101 Dothideomycetes genomes: a test case for predicting lifestyles and emergence of pathogens.</title>
        <authorList>
            <person name="Haridas S."/>
            <person name="Albert R."/>
            <person name="Binder M."/>
            <person name="Bloem J."/>
            <person name="Labutti K."/>
            <person name="Salamov A."/>
            <person name="Andreopoulos B."/>
            <person name="Baker S."/>
            <person name="Barry K."/>
            <person name="Bills G."/>
            <person name="Bluhm B."/>
            <person name="Cannon C."/>
            <person name="Castanera R."/>
            <person name="Culley D."/>
            <person name="Daum C."/>
            <person name="Ezra D."/>
            <person name="Gonzalez J."/>
            <person name="Henrissat B."/>
            <person name="Kuo A."/>
            <person name="Liang C."/>
            <person name="Lipzen A."/>
            <person name="Lutzoni F."/>
            <person name="Magnuson J."/>
            <person name="Mondo S."/>
            <person name="Nolan M."/>
            <person name="Ohm R."/>
            <person name="Pangilinan J."/>
            <person name="Park H.-J."/>
            <person name="Ramirez L."/>
            <person name="Alfaro M."/>
            <person name="Sun H."/>
            <person name="Tritt A."/>
            <person name="Yoshinaga Y."/>
            <person name="Zwiers L.-H."/>
            <person name="Turgeon B."/>
            <person name="Goodwin S."/>
            <person name="Spatafora J."/>
            <person name="Crous P."/>
            <person name="Grigoriev I."/>
        </authorList>
    </citation>
    <scope>NUCLEOTIDE SEQUENCE</scope>
    <source>
        <strain evidence="9">ATCC 16933</strain>
    </source>
</reference>
<dbReference type="Gene3D" id="3.30.200.20">
    <property type="entry name" value="Phosphorylase Kinase, domain 1"/>
    <property type="match status" value="1"/>
</dbReference>
<keyword evidence="4 6" id="KW-0067">ATP-binding</keyword>
<dbReference type="GO" id="GO:0005634">
    <property type="term" value="C:nucleus"/>
    <property type="evidence" value="ECO:0007669"/>
    <property type="project" value="TreeGrafter"/>
</dbReference>
<comment type="similarity">
    <text evidence="5">Belongs to the protein kinase superfamily. Ser/Thr protein kinase family. GCN2 subfamily.</text>
</comment>
<feature type="region of interest" description="Disordered" evidence="7">
    <location>
        <begin position="412"/>
        <end position="476"/>
    </location>
</feature>
<dbReference type="InterPro" id="IPR008271">
    <property type="entry name" value="Ser/Thr_kinase_AS"/>
</dbReference>
<keyword evidence="1" id="KW-0808">Transferase</keyword>
<evidence type="ECO:0000256" key="1">
    <source>
        <dbReference type="ARBA" id="ARBA00022679"/>
    </source>
</evidence>
<feature type="compositionally biased region" description="Polar residues" evidence="7">
    <location>
        <begin position="460"/>
        <end position="469"/>
    </location>
</feature>
<dbReference type="Pfam" id="PF00069">
    <property type="entry name" value="Pkinase"/>
    <property type="match status" value="2"/>
</dbReference>
<gene>
    <name evidence="9" type="ORF">BDY21DRAFT_133318</name>
</gene>
<proteinExistence type="inferred from homology"/>
<keyword evidence="2 6" id="KW-0547">Nucleotide-binding</keyword>
<dbReference type="OrthoDB" id="1405469at2759"/>
<feature type="domain" description="Protein kinase" evidence="8">
    <location>
        <begin position="277"/>
        <end position="755"/>
    </location>
</feature>
<feature type="region of interest" description="Disordered" evidence="7">
    <location>
        <begin position="114"/>
        <end position="137"/>
    </location>
</feature>
<evidence type="ECO:0000259" key="8">
    <source>
        <dbReference type="PROSITE" id="PS50011"/>
    </source>
</evidence>
<dbReference type="Proteomes" id="UP000799766">
    <property type="component" value="Unassembled WGS sequence"/>
</dbReference>
<sequence length="759" mass="83472">MCLCYPSKPSTGRRLDKRAPPRGGPRKNKMTSFFHHPEDASSSSSSAADTHGLARVQTVSGTSEEDADASLSQVVVTGDRNSTDMQSTNHEAVLVHSLLEDKFLREAVDHLNNQSEGEGKYTTDSPEVKAHASKRYKTVSKKLSNRGIISARFHEDKYRHVRRQYLHGLNLVSHTSEIQLEAVNAGHGTPEILDEPESSGSRSMALAFRPPACNVPTVSSVPSRRSLPGRDRSVHDLAPNSLPASVPNSVVNLSIPPALYPYVGYPFLDSSRYAREFTELAMIGKGGYGRVYKVMHNLDETEYAVKKIVLSEGRVNRIKERGNHELEELLKEVRAVAKFDHPNIVRYFSGWLEVIHGEQALHNKPQPAATRKLLMAPPPSSSPSHADMAEADVVFEDSNRVSNALETIVEFGSTESLHSPESARGRSHSDGDDNIVFGVSESGNIPPTTSFRRNTPDDCSYNSKASGGKTNIADVSDSQDYDAIESAERSDLSSLLETSSIFEGSPGNSSAGQAHRYARHTQHWDLPQIVLFIQMSLHPMTLEQYLVGLRKLEAHEEAGDNSHAIRHCFHLRPSMEILLRVLDAVEYLHGKGVVHRDLKPSNIFLSPSDGSHQLDNSVNSSACKDCKKSDQPKLPYLHVRVGDFGLVTGIAQPNQKDFAGTLQYLPPPPLPALPSAKLDVYALGVIAVELLCPFGTKMEKTMILSELKTGKLPARIVNGFSNFPELKSCIKGMVQPEEDERLSCSEVRAHLHKILSECA</sequence>
<name>A0A6A6PA70_9PEZI</name>
<dbReference type="InterPro" id="IPR017441">
    <property type="entry name" value="Protein_kinase_ATP_BS"/>
</dbReference>
<dbReference type="GO" id="GO:0005737">
    <property type="term" value="C:cytoplasm"/>
    <property type="evidence" value="ECO:0007669"/>
    <property type="project" value="TreeGrafter"/>
</dbReference>